<dbReference type="PROSITE" id="PS50162">
    <property type="entry name" value="RECA_2"/>
    <property type="match status" value="1"/>
</dbReference>
<keyword evidence="4" id="KW-0067">ATP-binding</keyword>
<name>A0A0C2ZUE9_9AGAM</name>
<evidence type="ECO:0000256" key="3">
    <source>
        <dbReference type="ARBA" id="ARBA00022763"/>
    </source>
</evidence>
<sequence>MLWEAVGESAAGKTQLALQLSLFVQLPPSHGGLSGTACYITIASHLQTTRLEQILNAHPMLSPTACTLSDVQTVHTPTVEKLIYILSTFLPQYISTADQSSKPLKLVVIDALAELFHNSTKTTTQTLVERSRRVSEISTLVHSLASKHRIAFLILNEVTDVIIRDVPPDYGTMSYRDQSRWFGRPNSIPGEDSKEASLGLVWANQVNARIFLSRTRRRRYFESGESDQPMLIRRLSVVFNSVSSPVSCDYIVTPQGISVIPGNNTSAPLHRTPLNRVGSPDMLSTTDPSVSKVSSMDGKQLLPSLPPLDIGCVEDSFAAEAKAATPEDEWDSFWTDNALPDDMYTQINLPTASTS</sequence>
<dbReference type="GO" id="GO:0045003">
    <property type="term" value="P:double-strand break repair via synthesis-dependent strand annealing"/>
    <property type="evidence" value="ECO:0007669"/>
    <property type="project" value="TreeGrafter"/>
</dbReference>
<keyword evidence="5" id="KW-0234">DNA repair</keyword>
<dbReference type="GO" id="GO:0000400">
    <property type="term" value="F:four-way junction DNA binding"/>
    <property type="evidence" value="ECO:0007669"/>
    <property type="project" value="TreeGrafter"/>
</dbReference>
<dbReference type="HOGENOM" id="CLU_044372_0_0_1"/>
<dbReference type="AlphaFoldDB" id="A0A0C2ZUE9"/>
<dbReference type="Pfam" id="PF08423">
    <property type="entry name" value="Rad51"/>
    <property type="match status" value="1"/>
</dbReference>
<accession>A0A0C2ZUE9</accession>
<dbReference type="EMBL" id="KN822024">
    <property type="protein sequence ID" value="KIM65098.1"/>
    <property type="molecule type" value="Genomic_DNA"/>
</dbReference>
<organism evidence="8 9">
    <name type="scientific">Scleroderma citrinum Foug A</name>
    <dbReference type="NCBI Taxonomy" id="1036808"/>
    <lineage>
        <taxon>Eukaryota</taxon>
        <taxon>Fungi</taxon>
        <taxon>Dikarya</taxon>
        <taxon>Basidiomycota</taxon>
        <taxon>Agaricomycotina</taxon>
        <taxon>Agaricomycetes</taxon>
        <taxon>Agaricomycetidae</taxon>
        <taxon>Boletales</taxon>
        <taxon>Sclerodermatineae</taxon>
        <taxon>Sclerodermataceae</taxon>
        <taxon>Scleroderma</taxon>
    </lineage>
</organism>
<evidence type="ECO:0000313" key="8">
    <source>
        <dbReference type="EMBL" id="KIM65098.1"/>
    </source>
</evidence>
<gene>
    <name evidence="8" type="ORF">SCLCIDRAFT_113692</name>
</gene>
<dbReference type="Gene3D" id="3.40.50.300">
    <property type="entry name" value="P-loop containing nucleotide triphosphate hydrolases"/>
    <property type="match status" value="1"/>
</dbReference>
<dbReference type="GO" id="GO:0071140">
    <property type="term" value="P:resolution of mitotic recombination intermediates"/>
    <property type="evidence" value="ECO:0007669"/>
    <property type="project" value="TreeGrafter"/>
</dbReference>
<dbReference type="InterPro" id="IPR027417">
    <property type="entry name" value="P-loop_NTPase"/>
</dbReference>
<evidence type="ECO:0000256" key="5">
    <source>
        <dbReference type="ARBA" id="ARBA00023204"/>
    </source>
</evidence>
<dbReference type="GO" id="GO:0005657">
    <property type="term" value="C:replication fork"/>
    <property type="evidence" value="ECO:0007669"/>
    <property type="project" value="TreeGrafter"/>
</dbReference>
<dbReference type="GO" id="GO:0140664">
    <property type="term" value="F:ATP-dependent DNA damage sensor activity"/>
    <property type="evidence" value="ECO:0007669"/>
    <property type="project" value="InterPro"/>
</dbReference>
<dbReference type="GO" id="GO:0033065">
    <property type="term" value="C:Rad51C-XRCC3 complex"/>
    <property type="evidence" value="ECO:0007669"/>
    <property type="project" value="TreeGrafter"/>
</dbReference>
<dbReference type="InterPro" id="IPR047348">
    <property type="entry name" value="XRCC3-like_C"/>
</dbReference>
<proteinExistence type="predicted"/>
<evidence type="ECO:0000256" key="6">
    <source>
        <dbReference type="ARBA" id="ARBA00023242"/>
    </source>
</evidence>
<dbReference type="OrthoDB" id="1861185at2759"/>
<reference evidence="8 9" key="1">
    <citation type="submission" date="2014-04" db="EMBL/GenBank/DDBJ databases">
        <authorList>
            <consortium name="DOE Joint Genome Institute"/>
            <person name="Kuo A."/>
            <person name="Kohler A."/>
            <person name="Nagy L.G."/>
            <person name="Floudas D."/>
            <person name="Copeland A."/>
            <person name="Barry K.W."/>
            <person name="Cichocki N."/>
            <person name="Veneault-Fourrey C."/>
            <person name="LaButti K."/>
            <person name="Lindquist E.A."/>
            <person name="Lipzen A."/>
            <person name="Lundell T."/>
            <person name="Morin E."/>
            <person name="Murat C."/>
            <person name="Sun H."/>
            <person name="Tunlid A."/>
            <person name="Henrissat B."/>
            <person name="Grigoriev I.V."/>
            <person name="Hibbett D.S."/>
            <person name="Martin F."/>
            <person name="Nordberg H.P."/>
            <person name="Cantor M.N."/>
            <person name="Hua S.X."/>
        </authorList>
    </citation>
    <scope>NUCLEOTIDE SEQUENCE [LARGE SCALE GENOMIC DNA]</scope>
    <source>
        <strain evidence="8 9">Foug A</strain>
    </source>
</reference>
<dbReference type="InterPro" id="IPR020588">
    <property type="entry name" value="RecA_ATP-bd"/>
</dbReference>
<dbReference type="InterPro" id="IPR013632">
    <property type="entry name" value="Rad51_C"/>
</dbReference>
<dbReference type="PANTHER" id="PTHR46487:SF1">
    <property type="entry name" value="DNA REPAIR PROTEIN XRCC3"/>
    <property type="match status" value="1"/>
</dbReference>
<keyword evidence="6" id="KW-0539">Nucleus</keyword>
<dbReference type="FunCoup" id="A0A0C2ZUE9">
    <property type="interactions" value="111"/>
</dbReference>
<evidence type="ECO:0000256" key="2">
    <source>
        <dbReference type="ARBA" id="ARBA00022741"/>
    </source>
</evidence>
<dbReference type="CDD" id="cd19491">
    <property type="entry name" value="XRCC3"/>
    <property type="match status" value="1"/>
</dbReference>
<dbReference type="STRING" id="1036808.A0A0C2ZUE9"/>
<dbReference type="InParanoid" id="A0A0C2ZUE9"/>
<keyword evidence="9" id="KW-1185">Reference proteome</keyword>
<feature type="domain" description="RecA family profile 1" evidence="7">
    <location>
        <begin position="1"/>
        <end position="158"/>
    </location>
</feature>
<dbReference type="SUPFAM" id="SSF52540">
    <property type="entry name" value="P-loop containing nucleoside triphosphate hydrolases"/>
    <property type="match status" value="1"/>
</dbReference>
<evidence type="ECO:0000256" key="4">
    <source>
        <dbReference type="ARBA" id="ARBA00022840"/>
    </source>
</evidence>
<keyword evidence="3" id="KW-0227">DNA damage</keyword>
<dbReference type="GO" id="GO:0061982">
    <property type="term" value="P:meiosis I cell cycle process"/>
    <property type="evidence" value="ECO:0007669"/>
    <property type="project" value="UniProtKB-ARBA"/>
</dbReference>
<protein>
    <recommendedName>
        <fullName evidence="7">RecA family profile 1 domain-containing protein</fullName>
    </recommendedName>
</protein>
<dbReference type="GO" id="GO:0090656">
    <property type="term" value="P:t-circle formation"/>
    <property type="evidence" value="ECO:0007669"/>
    <property type="project" value="TreeGrafter"/>
</dbReference>
<keyword evidence="2" id="KW-0547">Nucleotide-binding</keyword>
<dbReference type="GO" id="GO:0000722">
    <property type="term" value="P:telomere maintenance via recombination"/>
    <property type="evidence" value="ECO:0007669"/>
    <property type="project" value="TreeGrafter"/>
</dbReference>
<dbReference type="PANTHER" id="PTHR46487">
    <property type="entry name" value="DNA REPAIR PROTEIN XRCC3"/>
    <property type="match status" value="1"/>
</dbReference>
<evidence type="ECO:0000256" key="1">
    <source>
        <dbReference type="ARBA" id="ARBA00004123"/>
    </source>
</evidence>
<evidence type="ECO:0000313" key="9">
    <source>
        <dbReference type="Proteomes" id="UP000053989"/>
    </source>
</evidence>
<reference evidence="9" key="2">
    <citation type="submission" date="2015-01" db="EMBL/GenBank/DDBJ databases">
        <title>Evolutionary Origins and Diversification of the Mycorrhizal Mutualists.</title>
        <authorList>
            <consortium name="DOE Joint Genome Institute"/>
            <consortium name="Mycorrhizal Genomics Consortium"/>
            <person name="Kohler A."/>
            <person name="Kuo A."/>
            <person name="Nagy L.G."/>
            <person name="Floudas D."/>
            <person name="Copeland A."/>
            <person name="Barry K.W."/>
            <person name="Cichocki N."/>
            <person name="Veneault-Fourrey C."/>
            <person name="LaButti K."/>
            <person name="Lindquist E.A."/>
            <person name="Lipzen A."/>
            <person name="Lundell T."/>
            <person name="Morin E."/>
            <person name="Murat C."/>
            <person name="Riley R."/>
            <person name="Ohm R."/>
            <person name="Sun H."/>
            <person name="Tunlid A."/>
            <person name="Henrissat B."/>
            <person name="Grigoriev I.V."/>
            <person name="Hibbett D.S."/>
            <person name="Martin F."/>
        </authorList>
    </citation>
    <scope>NUCLEOTIDE SEQUENCE [LARGE SCALE GENOMIC DNA]</scope>
    <source>
        <strain evidence="9">Foug A</strain>
    </source>
</reference>
<dbReference type="Proteomes" id="UP000053989">
    <property type="component" value="Unassembled WGS sequence"/>
</dbReference>
<evidence type="ECO:0000259" key="7">
    <source>
        <dbReference type="PROSITE" id="PS50162"/>
    </source>
</evidence>
<dbReference type="GO" id="GO:0005524">
    <property type="term" value="F:ATP binding"/>
    <property type="evidence" value="ECO:0007669"/>
    <property type="project" value="UniProtKB-KW"/>
</dbReference>
<comment type="subcellular location">
    <subcellularLocation>
        <location evidence="1">Nucleus</location>
    </subcellularLocation>
</comment>